<keyword evidence="2" id="KW-1185">Reference proteome</keyword>
<accession>A0A7U2F5F7</accession>
<evidence type="ECO:0000313" key="2">
    <source>
        <dbReference type="Proteomes" id="UP000663193"/>
    </source>
</evidence>
<proteinExistence type="predicted"/>
<dbReference type="EMBL" id="CP069031">
    <property type="protein sequence ID" value="QRC99084.1"/>
    <property type="molecule type" value="Genomic_DNA"/>
</dbReference>
<organism evidence="1 2">
    <name type="scientific">Phaeosphaeria nodorum (strain SN15 / ATCC MYA-4574 / FGSC 10173)</name>
    <name type="common">Glume blotch fungus</name>
    <name type="synonym">Parastagonospora nodorum</name>
    <dbReference type="NCBI Taxonomy" id="321614"/>
    <lineage>
        <taxon>Eukaryota</taxon>
        <taxon>Fungi</taxon>
        <taxon>Dikarya</taxon>
        <taxon>Ascomycota</taxon>
        <taxon>Pezizomycotina</taxon>
        <taxon>Dothideomycetes</taxon>
        <taxon>Pleosporomycetidae</taxon>
        <taxon>Pleosporales</taxon>
        <taxon>Pleosporineae</taxon>
        <taxon>Phaeosphaeriaceae</taxon>
        <taxon>Parastagonospora</taxon>
    </lineage>
</organism>
<dbReference type="AlphaFoldDB" id="A0A7U2F5F7"/>
<reference evidence="2" key="1">
    <citation type="journal article" date="2021" name="BMC Genomics">
        <title>Chromosome-level genome assembly and manually-curated proteome of model necrotroph Parastagonospora nodorum Sn15 reveals a genome-wide trove of candidate effector homologs, and redundancy of virulence-related functions within an accessory chromosome.</title>
        <authorList>
            <person name="Bertazzoni S."/>
            <person name="Jones D.A.B."/>
            <person name="Phan H.T."/>
            <person name="Tan K.-C."/>
            <person name="Hane J.K."/>
        </authorList>
    </citation>
    <scope>NUCLEOTIDE SEQUENCE [LARGE SCALE GENOMIC DNA]</scope>
    <source>
        <strain evidence="2">SN15 / ATCC MYA-4574 / FGSC 10173)</strain>
    </source>
</reference>
<name>A0A7U2F5F7_PHANO</name>
<evidence type="ECO:0000313" key="1">
    <source>
        <dbReference type="EMBL" id="QRC99084.1"/>
    </source>
</evidence>
<gene>
    <name evidence="1" type="ORF">JI435_413010</name>
</gene>
<feature type="non-terminal residue" evidence="1">
    <location>
        <position position="1"/>
    </location>
</feature>
<sequence length="92" mass="10426">IDIWRQMGAILVDCKNGWVFDECLSTKTNVTTKWPVQCLSRCGTINARGFFQNNALGPLESCLCLTLLRHIYKYNSLPIDSRSLNHSIVPLL</sequence>
<dbReference type="VEuPathDB" id="FungiDB:JI435_413010"/>
<protein>
    <submittedName>
        <fullName evidence="1">Uncharacterized protein</fullName>
    </submittedName>
</protein>
<dbReference type="Proteomes" id="UP000663193">
    <property type="component" value="Chromosome 9"/>
</dbReference>